<protein>
    <submittedName>
        <fullName evidence="7">Choline transport protein</fullName>
    </submittedName>
</protein>
<keyword evidence="3 6" id="KW-0812">Transmembrane</keyword>
<feature type="transmembrane region" description="Helical" evidence="6">
    <location>
        <begin position="345"/>
        <end position="366"/>
    </location>
</feature>
<evidence type="ECO:0000313" key="7">
    <source>
        <dbReference type="EMBL" id="OKP12163.1"/>
    </source>
</evidence>
<feature type="transmembrane region" description="Helical" evidence="6">
    <location>
        <begin position="118"/>
        <end position="138"/>
    </location>
</feature>
<sequence>MKFTSYITDSIGWLAVIGWQAAFASTAYLSGTQIQGAAILAHKYYKPEAWHGTLIMWASLLLALAVNLVGGRFLPRVENLILVVHILGFFGILIPLTTLSDHKTKEEVFTEFLNGGNFASQGLSWFVGMTGCVFAFSGGDAAVHMAEEVSNASRVIPRAIMLSVAINGSLGFGMLIAMLFCLGNIDDALNTPTGYPYIEIFYQATNSIPGALAMVSINLIMAVCIVVGMLTATSRQFWSFARDRGVPGWRLWSRVSSKHLPAYSVYLTMTVAWLLGLINIGSAVALNDITSMAVSGLYASYLIVAVLLLYRRCRGNITEYGESEVTLINVPGAPLVWGPFRMPGLLGILVNIYACIYMVIIIFFSFWPPLMNPSLENVNFSVVGTVGVVIFAIAYYVLRARNVYQGPIMEVAL</sequence>
<keyword evidence="2" id="KW-0813">Transport</keyword>
<evidence type="ECO:0000256" key="1">
    <source>
        <dbReference type="ARBA" id="ARBA00004141"/>
    </source>
</evidence>
<dbReference type="InterPro" id="IPR002293">
    <property type="entry name" value="AA/rel_permease1"/>
</dbReference>
<dbReference type="PIRSF" id="PIRSF006060">
    <property type="entry name" value="AA_transporter"/>
    <property type="match status" value="1"/>
</dbReference>
<feature type="transmembrane region" description="Helical" evidence="6">
    <location>
        <begin position="80"/>
        <end position="98"/>
    </location>
</feature>
<feature type="transmembrane region" description="Helical" evidence="6">
    <location>
        <begin position="159"/>
        <end position="185"/>
    </location>
</feature>
<dbReference type="GO" id="GO:0022857">
    <property type="term" value="F:transmembrane transporter activity"/>
    <property type="evidence" value="ECO:0007669"/>
    <property type="project" value="InterPro"/>
</dbReference>
<keyword evidence="5 6" id="KW-0472">Membrane</keyword>
<feature type="transmembrane region" description="Helical" evidence="6">
    <location>
        <begin position="12"/>
        <end position="29"/>
    </location>
</feature>
<dbReference type="PANTHER" id="PTHR45649">
    <property type="entry name" value="AMINO-ACID PERMEASE BAT1"/>
    <property type="match status" value="1"/>
</dbReference>
<proteinExistence type="predicted"/>
<feature type="transmembrane region" description="Helical" evidence="6">
    <location>
        <begin position="211"/>
        <end position="232"/>
    </location>
</feature>
<comment type="subcellular location">
    <subcellularLocation>
        <location evidence="1">Membrane</location>
        <topology evidence="1">Multi-pass membrane protein</topology>
    </subcellularLocation>
</comment>
<feature type="transmembrane region" description="Helical" evidence="6">
    <location>
        <begin position="292"/>
        <end position="310"/>
    </location>
</feature>
<accession>A0A1Q5UI80</accession>
<reference evidence="7 8" key="1">
    <citation type="submission" date="2016-10" db="EMBL/GenBank/DDBJ databases">
        <title>Genome sequence of the ascomycete fungus Penicillium subrubescens.</title>
        <authorList>
            <person name="De Vries R.P."/>
            <person name="Peng M."/>
            <person name="Dilokpimol A."/>
            <person name="Hilden K."/>
            <person name="Makela M.R."/>
            <person name="Grigoriev I."/>
            <person name="Riley R."/>
            <person name="Granchi Z."/>
        </authorList>
    </citation>
    <scope>NUCLEOTIDE SEQUENCE [LARGE SCALE GENOMIC DNA]</scope>
    <source>
        <strain evidence="7 8">CBS 132785</strain>
    </source>
</reference>
<keyword evidence="4 6" id="KW-1133">Transmembrane helix</keyword>
<feature type="transmembrane region" description="Helical" evidence="6">
    <location>
        <begin position="263"/>
        <end position="286"/>
    </location>
</feature>
<gene>
    <name evidence="7" type="ORF">PENSUB_2323</name>
</gene>
<keyword evidence="8" id="KW-1185">Reference proteome</keyword>
<feature type="transmembrane region" description="Helical" evidence="6">
    <location>
        <begin position="378"/>
        <end position="398"/>
    </location>
</feature>
<evidence type="ECO:0000256" key="6">
    <source>
        <dbReference type="SAM" id="Phobius"/>
    </source>
</evidence>
<evidence type="ECO:0000313" key="8">
    <source>
        <dbReference type="Proteomes" id="UP000186955"/>
    </source>
</evidence>
<evidence type="ECO:0000256" key="5">
    <source>
        <dbReference type="ARBA" id="ARBA00023136"/>
    </source>
</evidence>
<evidence type="ECO:0000256" key="2">
    <source>
        <dbReference type="ARBA" id="ARBA00022448"/>
    </source>
</evidence>
<dbReference type="PANTHER" id="PTHR45649:SF25">
    <property type="entry name" value="TRANSPORTER, PUTATIVE (EUROFUNG)-RELATED"/>
    <property type="match status" value="1"/>
</dbReference>
<feature type="transmembrane region" description="Helical" evidence="6">
    <location>
        <begin position="49"/>
        <end position="68"/>
    </location>
</feature>
<evidence type="ECO:0000256" key="3">
    <source>
        <dbReference type="ARBA" id="ARBA00022692"/>
    </source>
</evidence>
<dbReference type="Pfam" id="PF13520">
    <property type="entry name" value="AA_permease_2"/>
    <property type="match status" value="1"/>
</dbReference>
<dbReference type="Gene3D" id="1.20.1740.10">
    <property type="entry name" value="Amino acid/polyamine transporter I"/>
    <property type="match status" value="1"/>
</dbReference>
<comment type="caution">
    <text evidence="7">The sequence shown here is derived from an EMBL/GenBank/DDBJ whole genome shotgun (WGS) entry which is preliminary data.</text>
</comment>
<name>A0A1Q5UI80_9EURO</name>
<evidence type="ECO:0000256" key="4">
    <source>
        <dbReference type="ARBA" id="ARBA00022989"/>
    </source>
</evidence>
<dbReference type="EMBL" id="MNBE01000245">
    <property type="protein sequence ID" value="OKP12163.1"/>
    <property type="molecule type" value="Genomic_DNA"/>
</dbReference>
<dbReference type="GO" id="GO:0016020">
    <property type="term" value="C:membrane"/>
    <property type="evidence" value="ECO:0007669"/>
    <property type="project" value="UniProtKB-SubCell"/>
</dbReference>
<organism evidence="7 8">
    <name type="scientific">Penicillium subrubescens</name>
    <dbReference type="NCBI Taxonomy" id="1316194"/>
    <lineage>
        <taxon>Eukaryota</taxon>
        <taxon>Fungi</taxon>
        <taxon>Dikarya</taxon>
        <taxon>Ascomycota</taxon>
        <taxon>Pezizomycotina</taxon>
        <taxon>Eurotiomycetes</taxon>
        <taxon>Eurotiomycetidae</taxon>
        <taxon>Eurotiales</taxon>
        <taxon>Aspergillaceae</taxon>
        <taxon>Penicillium</taxon>
    </lineage>
</organism>
<dbReference type="AlphaFoldDB" id="A0A1Q5UI80"/>
<dbReference type="Proteomes" id="UP000186955">
    <property type="component" value="Unassembled WGS sequence"/>
</dbReference>